<name>A0ABQ1V7C3_9BACT</name>
<evidence type="ECO:0000256" key="2">
    <source>
        <dbReference type="ARBA" id="ARBA00009035"/>
    </source>
</evidence>
<comment type="similarity">
    <text evidence="2">Belongs to the YejK family.</text>
</comment>
<dbReference type="InterPro" id="IPR007358">
    <property type="entry name" value="Nucleoid_associated_NdpA"/>
</dbReference>
<protein>
    <recommendedName>
        <fullName evidence="6">Nucleoid-associated protein</fullName>
    </recommendedName>
</protein>
<dbReference type="PANTHER" id="PTHR38772">
    <property type="match status" value="1"/>
</dbReference>
<dbReference type="RefSeq" id="WP_137404348.1">
    <property type="nucleotide sequence ID" value="NZ_BMIU01000019.1"/>
</dbReference>
<evidence type="ECO:0000313" key="4">
    <source>
        <dbReference type="EMBL" id="GGF42515.1"/>
    </source>
</evidence>
<dbReference type="Proteomes" id="UP000647339">
    <property type="component" value="Unassembled WGS sequence"/>
</dbReference>
<proteinExistence type="inferred from homology"/>
<evidence type="ECO:0008006" key="6">
    <source>
        <dbReference type="Google" id="ProtNLM"/>
    </source>
</evidence>
<dbReference type="PANTHER" id="PTHR38772:SF1">
    <property type="entry name" value="NUCLEOID-ASSOCIATED PROTEIN YEJK"/>
    <property type="match status" value="1"/>
</dbReference>
<evidence type="ECO:0000313" key="5">
    <source>
        <dbReference type="Proteomes" id="UP000647339"/>
    </source>
</evidence>
<keyword evidence="5" id="KW-1185">Reference proteome</keyword>
<sequence>MKVYKFVIHEIGKEKNINEARPTYSDSLNRINQNIEDLVEKLNKGFKRDERVVRTEFDDSFTYIFQNEFGNYVCSKTDGQFFRFSMETIKEMVKIIQGVPFATGGYFVYTEYSLNDSNTYVGIFLVRDTEGVIFNKREDGKFTVNKTMVINTEKLAMAAKISLQDFEKKNDRYLNLAQPNTGTVSNYFGENWIGAKLVEKNNIYTESFLKLIKIVELPINNETSQKYEIDSFREEVFKFIEGNGKVVRLNEIGDRFWGNPEYLVDIVEENNLDISNEFKATSKINYLKKYEIKSGKLKVGFSLGDVNSGRVRIEEDDKIIIEYKPLRNKLDKLNLISKDN</sequence>
<dbReference type="Pfam" id="PF04245">
    <property type="entry name" value="NA37"/>
    <property type="match status" value="1"/>
</dbReference>
<reference evidence="5" key="1">
    <citation type="journal article" date="2019" name="Int. J. Syst. Evol. Microbiol.">
        <title>The Global Catalogue of Microorganisms (GCM) 10K type strain sequencing project: providing services to taxonomists for standard genome sequencing and annotation.</title>
        <authorList>
            <consortium name="The Broad Institute Genomics Platform"/>
            <consortium name="The Broad Institute Genome Sequencing Center for Infectious Disease"/>
            <person name="Wu L."/>
            <person name="Ma J."/>
        </authorList>
    </citation>
    <scope>NUCLEOTIDE SEQUENCE [LARGE SCALE GENOMIC DNA]</scope>
    <source>
        <strain evidence="5">CGMCC 1.15407</strain>
    </source>
</reference>
<evidence type="ECO:0000256" key="3">
    <source>
        <dbReference type="ARBA" id="ARBA00022490"/>
    </source>
</evidence>
<accession>A0ABQ1V7C3</accession>
<gene>
    <name evidence="4" type="ORF">GCM10011339_33740</name>
</gene>
<comment type="subcellular location">
    <subcellularLocation>
        <location evidence="1">Cytoplasm</location>
    </subcellularLocation>
</comment>
<keyword evidence="3" id="KW-0963">Cytoplasm</keyword>
<comment type="caution">
    <text evidence="4">The sequence shown here is derived from an EMBL/GenBank/DDBJ whole genome shotgun (WGS) entry which is preliminary data.</text>
</comment>
<evidence type="ECO:0000256" key="1">
    <source>
        <dbReference type="ARBA" id="ARBA00004496"/>
    </source>
</evidence>
<dbReference type="EMBL" id="BMIU01000019">
    <property type="protein sequence ID" value="GGF42515.1"/>
    <property type="molecule type" value="Genomic_DNA"/>
</dbReference>
<organism evidence="4 5">
    <name type="scientific">Echinicola rosea</name>
    <dbReference type="NCBI Taxonomy" id="1807691"/>
    <lineage>
        <taxon>Bacteria</taxon>
        <taxon>Pseudomonadati</taxon>
        <taxon>Bacteroidota</taxon>
        <taxon>Cytophagia</taxon>
        <taxon>Cytophagales</taxon>
        <taxon>Cyclobacteriaceae</taxon>
        <taxon>Echinicola</taxon>
    </lineage>
</organism>